<gene>
    <name evidence="3" type="ORF">B0J12DRAFT_565166</name>
</gene>
<dbReference type="PANTHER" id="PTHR11138">
    <property type="entry name" value="METHIONYL-TRNA FORMYLTRANSFERASE"/>
    <property type="match status" value="1"/>
</dbReference>
<evidence type="ECO:0000313" key="3">
    <source>
        <dbReference type="EMBL" id="KAH7061428.1"/>
    </source>
</evidence>
<dbReference type="InterPro" id="IPR002376">
    <property type="entry name" value="Formyl_transf_N"/>
</dbReference>
<evidence type="ECO:0000313" key="4">
    <source>
        <dbReference type="Proteomes" id="UP000774617"/>
    </source>
</evidence>
<dbReference type="EC" id="2.1.2.9" evidence="1"/>
<evidence type="ECO:0000256" key="1">
    <source>
        <dbReference type="ARBA" id="ARBA00012261"/>
    </source>
</evidence>
<dbReference type="Pfam" id="PF00551">
    <property type="entry name" value="Formyl_trans_N"/>
    <property type="match status" value="1"/>
</dbReference>
<dbReference type="EMBL" id="JAGTJR010000004">
    <property type="protein sequence ID" value="KAH7061428.1"/>
    <property type="molecule type" value="Genomic_DNA"/>
</dbReference>
<protein>
    <recommendedName>
        <fullName evidence="1">methionyl-tRNA formyltransferase</fullName>
        <ecNumber evidence="1">2.1.2.9</ecNumber>
    </recommendedName>
</protein>
<dbReference type="Gene3D" id="3.40.50.12230">
    <property type="match status" value="1"/>
</dbReference>
<comment type="caution">
    <text evidence="3">The sequence shown here is derived from an EMBL/GenBank/DDBJ whole genome shotgun (WGS) entry which is preliminary data.</text>
</comment>
<name>A0ABQ8GNT7_9PEZI</name>
<accession>A0ABQ8GNT7</accession>
<reference evidence="3 4" key="1">
    <citation type="journal article" date="2021" name="Nat. Commun.">
        <title>Genetic determinants of endophytism in the Arabidopsis root mycobiome.</title>
        <authorList>
            <person name="Mesny F."/>
            <person name="Miyauchi S."/>
            <person name="Thiergart T."/>
            <person name="Pickel B."/>
            <person name="Atanasova L."/>
            <person name="Karlsson M."/>
            <person name="Huettel B."/>
            <person name="Barry K.W."/>
            <person name="Haridas S."/>
            <person name="Chen C."/>
            <person name="Bauer D."/>
            <person name="Andreopoulos W."/>
            <person name="Pangilinan J."/>
            <person name="LaButti K."/>
            <person name="Riley R."/>
            <person name="Lipzen A."/>
            <person name="Clum A."/>
            <person name="Drula E."/>
            <person name="Henrissat B."/>
            <person name="Kohler A."/>
            <person name="Grigoriev I.V."/>
            <person name="Martin F.M."/>
            <person name="Hacquard S."/>
        </authorList>
    </citation>
    <scope>NUCLEOTIDE SEQUENCE [LARGE SCALE GENOMIC DNA]</scope>
    <source>
        <strain evidence="3 4">MPI-SDFR-AT-0080</strain>
    </source>
</reference>
<dbReference type="Proteomes" id="UP000774617">
    <property type="component" value="Unassembled WGS sequence"/>
</dbReference>
<dbReference type="InterPro" id="IPR036477">
    <property type="entry name" value="Formyl_transf_N_sf"/>
</dbReference>
<keyword evidence="4" id="KW-1185">Reference proteome</keyword>
<organism evidence="3 4">
    <name type="scientific">Macrophomina phaseolina</name>
    <dbReference type="NCBI Taxonomy" id="35725"/>
    <lineage>
        <taxon>Eukaryota</taxon>
        <taxon>Fungi</taxon>
        <taxon>Dikarya</taxon>
        <taxon>Ascomycota</taxon>
        <taxon>Pezizomycotina</taxon>
        <taxon>Dothideomycetes</taxon>
        <taxon>Dothideomycetes incertae sedis</taxon>
        <taxon>Botryosphaeriales</taxon>
        <taxon>Botryosphaeriaceae</taxon>
        <taxon>Macrophomina</taxon>
    </lineage>
</organism>
<evidence type="ECO:0000259" key="2">
    <source>
        <dbReference type="Pfam" id="PF00551"/>
    </source>
</evidence>
<sequence>MLLSLRAGPLRAAPGWRHRHSFASAVRPPRSLRLLFCGSDDFSIHALRALHREHVSDSRLIEALHVVHRPGKRTGRGLKQIREVPIKATAEELALPAHEIDTFTGWTPPTPYDLVVAVSFGLLVPPRILNAATYGGLNVHPSMLPDLYGPAPIHHALLRGDTTTGVSVQTLHPKHFDQGVVLSQTPYPGIDIPDPETCTPQRLIDHLGPIGGSMLVQTIKDGAFIPPLTNVASNPDSPPRHASKIGKEHSHVDFRTWTADRIVRTLRVLGQLWSTAIYSKIAGEDGPPKRVIIHAVRVDSSIPESARPPGTWWINDQRRPLPSIGTITCDGKALYIESCTIEGHRKGEGTRLLSKTLDHARNTH</sequence>
<dbReference type="InterPro" id="IPR041711">
    <property type="entry name" value="Met-tRNA-FMT_N"/>
</dbReference>
<dbReference type="CDD" id="cd08646">
    <property type="entry name" value="FMT_core_Met-tRNA-FMT_N"/>
    <property type="match status" value="1"/>
</dbReference>
<feature type="domain" description="Formyl transferase N-terminal" evidence="2">
    <location>
        <begin position="46"/>
        <end position="187"/>
    </location>
</feature>
<dbReference type="PANTHER" id="PTHR11138:SF5">
    <property type="entry name" value="METHIONYL-TRNA FORMYLTRANSFERASE, MITOCHONDRIAL"/>
    <property type="match status" value="1"/>
</dbReference>
<proteinExistence type="predicted"/>
<dbReference type="SUPFAM" id="SSF53328">
    <property type="entry name" value="Formyltransferase"/>
    <property type="match status" value="1"/>
</dbReference>